<dbReference type="OrthoDB" id="1301333at2759"/>
<comment type="caution">
    <text evidence="2">The sequence shown here is derived from an EMBL/GenBank/DDBJ whole genome shotgun (WGS) entry which is preliminary data.</text>
</comment>
<protein>
    <recommendedName>
        <fullName evidence="4">CCHC-type domain-containing protein</fullName>
    </recommendedName>
</protein>
<feature type="compositionally biased region" description="Basic residues" evidence="1">
    <location>
        <begin position="69"/>
        <end position="79"/>
    </location>
</feature>
<accession>A0A2U1P5Z5</accession>
<feature type="region of interest" description="Disordered" evidence="1">
    <location>
        <begin position="47"/>
        <end position="130"/>
    </location>
</feature>
<evidence type="ECO:0008006" key="4">
    <source>
        <dbReference type="Google" id="ProtNLM"/>
    </source>
</evidence>
<proteinExistence type="predicted"/>
<evidence type="ECO:0000313" key="2">
    <source>
        <dbReference type="EMBL" id="PWA81193.1"/>
    </source>
</evidence>
<gene>
    <name evidence="2" type="ORF">CTI12_AA189580</name>
</gene>
<dbReference type="AlphaFoldDB" id="A0A2U1P5Z5"/>
<dbReference type="Proteomes" id="UP000245207">
    <property type="component" value="Unassembled WGS sequence"/>
</dbReference>
<evidence type="ECO:0000256" key="1">
    <source>
        <dbReference type="SAM" id="MobiDB-lite"/>
    </source>
</evidence>
<name>A0A2U1P5Z5_ARTAN</name>
<organism evidence="2 3">
    <name type="scientific">Artemisia annua</name>
    <name type="common">Sweet wormwood</name>
    <dbReference type="NCBI Taxonomy" id="35608"/>
    <lineage>
        <taxon>Eukaryota</taxon>
        <taxon>Viridiplantae</taxon>
        <taxon>Streptophyta</taxon>
        <taxon>Embryophyta</taxon>
        <taxon>Tracheophyta</taxon>
        <taxon>Spermatophyta</taxon>
        <taxon>Magnoliopsida</taxon>
        <taxon>eudicotyledons</taxon>
        <taxon>Gunneridae</taxon>
        <taxon>Pentapetalae</taxon>
        <taxon>asterids</taxon>
        <taxon>campanulids</taxon>
        <taxon>Asterales</taxon>
        <taxon>Asteraceae</taxon>
        <taxon>Asteroideae</taxon>
        <taxon>Anthemideae</taxon>
        <taxon>Artemisiinae</taxon>
        <taxon>Artemisia</taxon>
    </lineage>
</organism>
<evidence type="ECO:0000313" key="3">
    <source>
        <dbReference type="Proteomes" id="UP000245207"/>
    </source>
</evidence>
<keyword evidence="3" id="KW-1185">Reference proteome</keyword>
<reference evidence="2 3" key="1">
    <citation type="journal article" date="2018" name="Mol. Plant">
        <title>The genome of Artemisia annua provides insight into the evolution of Asteraceae family and artemisinin biosynthesis.</title>
        <authorList>
            <person name="Shen Q."/>
            <person name="Zhang L."/>
            <person name="Liao Z."/>
            <person name="Wang S."/>
            <person name="Yan T."/>
            <person name="Shi P."/>
            <person name="Liu M."/>
            <person name="Fu X."/>
            <person name="Pan Q."/>
            <person name="Wang Y."/>
            <person name="Lv Z."/>
            <person name="Lu X."/>
            <person name="Zhang F."/>
            <person name="Jiang W."/>
            <person name="Ma Y."/>
            <person name="Chen M."/>
            <person name="Hao X."/>
            <person name="Li L."/>
            <person name="Tang Y."/>
            <person name="Lv G."/>
            <person name="Zhou Y."/>
            <person name="Sun X."/>
            <person name="Brodelius P.E."/>
            <person name="Rose J.K.C."/>
            <person name="Tang K."/>
        </authorList>
    </citation>
    <scope>NUCLEOTIDE SEQUENCE [LARGE SCALE GENOMIC DNA]</scope>
    <source>
        <strain evidence="3">cv. Huhao1</strain>
        <tissue evidence="2">Leaf</tissue>
    </source>
</reference>
<feature type="region of interest" description="Disordered" evidence="1">
    <location>
        <begin position="147"/>
        <end position="185"/>
    </location>
</feature>
<dbReference type="EMBL" id="PKPP01001619">
    <property type="protein sequence ID" value="PWA81193.1"/>
    <property type="molecule type" value="Genomic_DNA"/>
</dbReference>
<sequence length="249" mass="27137">MWLHTINDPPLPPILRKMPGRHRKLRIKHVTERVNAVTRSGRMMTCTNCCEKGHNKKTCKKEPQPKPVKEKRKQGRKKPGSSFVFPTDVIGKKDEGTSGAGPSSSVPSNLDPDGAGQNDAGPSVQDQTTYDDTGFMHEVRYVDQVTEDPVEDSQDHETPTQQSCTNKPVAKKSGAKTAGAKKTGAKKAVAKRTGAQMVKEGIAAGVLKTASLKRRCKSERIGKKPNHSTLAQMVQDPVLAKLGMLMMCL</sequence>